<accession>A0A2G9GI71</accession>
<dbReference type="PANTHER" id="PTHR31549:SF129">
    <property type="entry name" value="DUF4220 DOMAIN-CONTAINING PROTEIN"/>
    <property type="match status" value="1"/>
</dbReference>
<evidence type="ECO:0008006" key="5">
    <source>
        <dbReference type="Google" id="ProtNLM"/>
    </source>
</evidence>
<dbReference type="Proteomes" id="UP000231279">
    <property type="component" value="Unassembled WGS sequence"/>
</dbReference>
<keyword evidence="1" id="KW-0472">Membrane</keyword>
<dbReference type="STRING" id="429701.A0A2G9GI71"/>
<evidence type="ECO:0000256" key="1">
    <source>
        <dbReference type="SAM" id="Phobius"/>
    </source>
</evidence>
<sequence length="331" mass="38669">MMLLDSCFLIYVICITAFTPRAPHEGHPEYLNVFFHLDNLENSLILEDVFLMENQIPFKILMDLITSRYDNGEELVSKFLQISAWIKFDEQRHEDIKQQLKESPPLHLLEALRTVFVWDKTSASLEQLAQNYIDEQGNVDVLKHEKTFRSAKDLKAKGIHFRSSSRKSFKAINFKSFTFYGQLELPSSYVSNLLKVTFLNLIAYELCQNNPVDLTVISYVTFMKSLIVGPAHVKELREKRILLTSWTDEDVVRFYKDLDTFDFGGIDIYMYVKQKIQEHYDSKAKTWMAELFNTYFSSPWSIIAWVGAVFVLVLTVLQTYFTINPRSDSRQ</sequence>
<dbReference type="PANTHER" id="PTHR31549">
    <property type="entry name" value="PROTEIN, PUTATIVE (DUF247)-RELATED-RELATED"/>
    <property type="match status" value="1"/>
</dbReference>
<keyword evidence="2" id="KW-0732">Signal</keyword>
<feature type="transmembrane region" description="Helical" evidence="1">
    <location>
        <begin position="302"/>
        <end position="323"/>
    </location>
</feature>
<dbReference type="OrthoDB" id="1849062at2759"/>
<dbReference type="AlphaFoldDB" id="A0A2G9GI71"/>
<reference evidence="4" key="1">
    <citation type="journal article" date="2018" name="Gigascience">
        <title>Genome assembly of the Pink Ipe (Handroanthus impetiginosus, Bignoniaceae), a highly valued, ecologically keystone Neotropical timber forest tree.</title>
        <authorList>
            <person name="Silva-Junior O.B."/>
            <person name="Grattapaglia D."/>
            <person name="Novaes E."/>
            <person name="Collevatti R.G."/>
        </authorList>
    </citation>
    <scope>NUCLEOTIDE SEQUENCE [LARGE SCALE GENOMIC DNA]</scope>
    <source>
        <strain evidence="4">cv. UFG-1</strain>
    </source>
</reference>
<keyword evidence="1" id="KW-1133">Transmembrane helix</keyword>
<feature type="signal peptide" evidence="2">
    <location>
        <begin position="1"/>
        <end position="17"/>
    </location>
</feature>
<comment type="caution">
    <text evidence="3">The sequence shown here is derived from an EMBL/GenBank/DDBJ whole genome shotgun (WGS) entry which is preliminary data.</text>
</comment>
<gene>
    <name evidence="3" type="ORF">CDL12_22483</name>
</gene>
<evidence type="ECO:0000256" key="2">
    <source>
        <dbReference type="SAM" id="SignalP"/>
    </source>
</evidence>
<organism evidence="3 4">
    <name type="scientific">Handroanthus impetiginosus</name>
    <dbReference type="NCBI Taxonomy" id="429701"/>
    <lineage>
        <taxon>Eukaryota</taxon>
        <taxon>Viridiplantae</taxon>
        <taxon>Streptophyta</taxon>
        <taxon>Embryophyta</taxon>
        <taxon>Tracheophyta</taxon>
        <taxon>Spermatophyta</taxon>
        <taxon>Magnoliopsida</taxon>
        <taxon>eudicotyledons</taxon>
        <taxon>Gunneridae</taxon>
        <taxon>Pentapetalae</taxon>
        <taxon>asterids</taxon>
        <taxon>lamiids</taxon>
        <taxon>Lamiales</taxon>
        <taxon>Bignoniaceae</taxon>
        <taxon>Crescentiina</taxon>
        <taxon>Tabebuia alliance</taxon>
        <taxon>Handroanthus</taxon>
    </lineage>
</organism>
<keyword evidence="1" id="KW-0812">Transmembrane</keyword>
<evidence type="ECO:0000313" key="3">
    <source>
        <dbReference type="EMBL" id="PIN04978.1"/>
    </source>
</evidence>
<dbReference type="Pfam" id="PF03140">
    <property type="entry name" value="DUF247"/>
    <property type="match status" value="1"/>
</dbReference>
<evidence type="ECO:0000313" key="4">
    <source>
        <dbReference type="Proteomes" id="UP000231279"/>
    </source>
</evidence>
<protein>
    <recommendedName>
        <fullName evidence="5">DUF247 domain-containing protein</fullName>
    </recommendedName>
</protein>
<proteinExistence type="predicted"/>
<name>A0A2G9GI71_9LAMI</name>
<dbReference type="InterPro" id="IPR004158">
    <property type="entry name" value="DUF247_pln"/>
</dbReference>
<dbReference type="EMBL" id="NKXS01004944">
    <property type="protein sequence ID" value="PIN04978.1"/>
    <property type="molecule type" value="Genomic_DNA"/>
</dbReference>
<keyword evidence="4" id="KW-1185">Reference proteome</keyword>
<feature type="chain" id="PRO_5013856465" description="DUF247 domain-containing protein" evidence="2">
    <location>
        <begin position="18"/>
        <end position="331"/>
    </location>
</feature>